<feature type="compositionally biased region" description="Polar residues" evidence="1">
    <location>
        <begin position="23"/>
        <end position="42"/>
    </location>
</feature>
<protein>
    <submittedName>
        <fullName evidence="2">Uncharacterized protein</fullName>
    </submittedName>
</protein>
<dbReference type="Gene3D" id="1.20.1330.10">
    <property type="entry name" value="f41 fragment of flagellin, N-terminal domain"/>
    <property type="match status" value="1"/>
</dbReference>
<proteinExistence type="predicted"/>
<name>A0A4S2HDK3_9PROT</name>
<dbReference type="InterPro" id="IPR052918">
    <property type="entry name" value="Motility_Chemotaxis_Reg"/>
</dbReference>
<evidence type="ECO:0000313" key="2">
    <source>
        <dbReference type="EMBL" id="TGY93841.1"/>
    </source>
</evidence>
<feature type="region of interest" description="Disordered" evidence="1">
    <location>
        <begin position="317"/>
        <end position="336"/>
    </location>
</feature>
<sequence length="918" mass="94352">MVLSVGLLTSYYSAQASMRLAGSNPQPSGASTGTPQGANARSNEIIPPWDPTGGVTALESLRRSVLADGNFFDPKFGEFADMETGEDEKTLFAMHQGLRRLQSLSSAALDKTTTDAERSFWNRRFQEGMEQLSGFFEDTDLTGVSVVKGEQLSKAESTLAISRGESSYKTGILHSGAFDAEVDAFTGAMAFDITVRKNGVDTVINIDLADMGGTARSLDNVAAHINTKLEAEGVLTRFERTKIGEKNDIGVIEGNNFGFTIKGILTEKVSFTPSTGTPAVYVAGLSGTGETAGGQLTKLVNLAGGGDQAFIRRIESDATVTETTDDDGETTTSTTSNPLVVSATARSEDGGIYVVGHTSHAVDGQALKGEQDLVLMRYDSTGKKLWSRVLGAADSAGGSAVAVDSSGNVIVAGSVSGELSGTNRVGGKDSLVVKYSAEGVEQWARRFGGREDDEARSVTLGADGTVYVGGRTDAAFGGVASTGGTDGYLRALDENGNTLYTRGVGGGAGTQEVRATAMASDGGLIVATQEEGRAVLTKYAAGDDGTGAPVWTLDLGDMDSGRIGGLAVDADGAIYLSGAAGSGFNPGNVVSANQGGRDAVLVRISDGPAASVDYTTFLGAAGDNSASGVAAANGKIYLTGKTSDALPGATQSGDRNTFAAGLDAATGALDWVHQVSGRGGLSEGAGIVVDPQGDNALSRMGLPSGELKYSDSRLVTDRSAVRAGDSFFVSVDGGRKKKITIEANETMRSLTFKLNSVMLLDGRADVRRSSAGDILRVQPNVGVAVEFFAGEKGADALSGLGLPLGVVEGKKSALDKDEDTTSDAPKVFALELPNALSIDNNDAATVANDALTAALAKVQRAYRELTMDPALKDLMAGPKAGNRGGTVPAYLQAQIANYSAGLERMNAGGGGGGTLALF</sequence>
<comment type="caution">
    <text evidence="2">The sequence shown here is derived from an EMBL/GenBank/DDBJ whole genome shotgun (WGS) entry which is preliminary data.</text>
</comment>
<dbReference type="RefSeq" id="WP_135943036.1">
    <property type="nucleotide sequence ID" value="NZ_BMEI01000001.1"/>
</dbReference>
<keyword evidence="3" id="KW-1185">Reference proteome</keyword>
<organism evidence="2 3">
    <name type="scientific">Marinicauda pacifica</name>
    <dbReference type="NCBI Taxonomy" id="1133559"/>
    <lineage>
        <taxon>Bacteria</taxon>
        <taxon>Pseudomonadati</taxon>
        <taxon>Pseudomonadota</taxon>
        <taxon>Alphaproteobacteria</taxon>
        <taxon>Maricaulales</taxon>
        <taxon>Maricaulaceae</taxon>
        <taxon>Marinicauda</taxon>
    </lineage>
</organism>
<gene>
    <name evidence="2" type="ORF">E5162_00670</name>
</gene>
<evidence type="ECO:0000256" key="1">
    <source>
        <dbReference type="SAM" id="MobiDB-lite"/>
    </source>
</evidence>
<dbReference type="Proteomes" id="UP000305451">
    <property type="component" value="Unassembled WGS sequence"/>
</dbReference>
<dbReference type="InterPro" id="IPR015943">
    <property type="entry name" value="WD40/YVTN_repeat-like_dom_sf"/>
</dbReference>
<reference evidence="2 3" key="1">
    <citation type="journal article" date="2013" name="Int. J. Syst. Evol. Microbiol.">
        <title>Marinicauda pacifica gen. nov., sp. nov., a prosthecate alphaproteobacterium of the family Hyphomonadaceae isolated from deep seawater.</title>
        <authorList>
            <person name="Zhang X.Y."/>
            <person name="Li G.W."/>
            <person name="Wang C.S."/>
            <person name="Zhang Y.J."/>
            <person name="Xu X.W."/>
            <person name="Li H."/>
            <person name="Liu A."/>
            <person name="Liu C."/>
            <person name="Xie B.B."/>
            <person name="Qin Q.L."/>
            <person name="Xu Z."/>
            <person name="Chen X.L."/>
            <person name="Zhou B.C."/>
            <person name="Zhang Y.Z."/>
        </authorList>
    </citation>
    <scope>NUCLEOTIDE SEQUENCE [LARGE SCALE GENOMIC DNA]</scope>
    <source>
        <strain evidence="2 3">P-1 km-3</strain>
    </source>
</reference>
<dbReference type="PANTHER" id="PTHR35580:SF1">
    <property type="entry name" value="PHYTASE-LIKE DOMAIN-CONTAINING PROTEIN"/>
    <property type="match status" value="1"/>
</dbReference>
<dbReference type="OrthoDB" id="7196243at2"/>
<accession>A0A4S2HDK3</accession>
<dbReference type="PANTHER" id="PTHR35580">
    <property type="entry name" value="CELL SURFACE GLYCOPROTEIN (S-LAYER PROTEIN)-LIKE PROTEIN"/>
    <property type="match status" value="1"/>
</dbReference>
<evidence type="ECO:0000313" key="3">
    <source>
        <dbReference type="Proteomes" id="UP000305451"/>
    </source>
</evidence>
<dbReference type="AlphaFoldDB" id="A0A4S2HDK3"/>
<dbReference type="SUPFAM" id="SSF101898">
    <property type="entry name" value="NHL repeat"/>
    <property type="match status" value="1"/>
</dbReference>
<feature type="region of interest" description="Disordered" evidence="1">
    <location>
        <begin position="20"/>
        <end position="51"/>
    </location>
</feature>
<dbReference type="EMBL" id="SRXV01000001">
    <property type="protein sequence ID" value="TGY93841.1"/>
    <property type="molecule type" value="Genomic_DNA"/>
</dbReference>
<dbReference type="Gene3D" id="2.130.10.10">
    <property type="entry name" value="YVTN repeat-like/Quinoprotein amine dehydrogenase"/>
    <property type="match status" value="1"/>
</dbReference>